<gene>
    <name evidence="2" type="ORF">PCOR1329_LOCUS9009</name>
</gene>
<organism evidence="2 3">
    <name type="scientific">Prorocentrum cordatum</name>
    <dbReference type="NCBI Taxonomy" id="2364126"/>
    <lineage>
        <taxon>Eukaryota</taxon>
        <taxon>Sar</taxon>
        <taxon>Alveolata</taxon>
        <taxon>Dinophyceae</taxon>
        <taxon>Prorocentrales</taxon>
        <taxon>Prorocentraceae</taxon>
        <taxon>Prorocentrum</taxon>
    </lineage>
</organism>
<accession>A0ABN9Q987</accession>
<evidence type="ECO:0000313" key="3">
    <source>
        <dbReference type="Proteomes" id="UP001189429"/>
    </source>
</evidence>
<feature type="non-terminal residue" evidence="2">
    <location>
        <position position="1"/>
    </location>
</feature>
<feature type="compositionally biased region" description="Acidic residues" evidence="1">
    <location>
        <begin position="1"/>
        <end position="11"/>
    </location>
</feature>
<name>A0ABN9Q987_9DINO</name>
<reference evidence="2" key="1">
    <citation type="submission" date="2023-10" db="EMBL/GenBank/DDBJ databases">
        <authorList>
            <person name="Chen Y."/>
            <person name="Shah S."/>
            <person name="Dougan E. K."/>
            <person name="Thang M."/>
            <person name="Chan C."/>
        </authorList>
    </citation>
    <scope>NUCLEOTIDE SEQUENCE [LARGE SCALE GENOMIC DNA]</scope>
</reference>
<evidence type="ECO:0008006" key="4">
    <source>
        <dbReference type="Google" id="ProtNLM"/>
    </source>
</evidence>
<feature type="non-terminal residue" evidence="2">
    <location>
        <position position="242"/>
    </location>
</feature>
<protein>
    <recommendedName>
        <fullName evidence="4">Calmodulin</fullName>
    </recommendedName>
</protein>
<dbReference type="PROSITE" id="PS00018">
    <property type="entry name" value="EF_HAND_1"/>
    <property type="match status" value="1"/>
</dbReference>
<comment type="caution">
    <text evidence="2">The sequence shown here is derived from an EMBL/GenBank/DDBJ whole genome shotgun (WGS) entry which is preliminary data.</text>
</comment>
<keyword evidence="3" id="KW-1185">Reference proteome</keyword>
<dbReference type="Proteomes" id="UP001189429">
    <property type="component" value="Unassembled WGS sequence"/>
</dbReference>
<dbReference type="InterPro" id="IPR018247">
    <property type="entry name" value="EF_Hand_1_Ca_BS"/>
</dbReference>
<feature type="region of interest" description="Disordered" evidence="1">
    <location>
        <begin position="1"/>
        <end position="38"/>
    </location>
</feature>
<sequence length="242" mass="26184">ADLDDAMDDDLTPATGARSSSSSKAAKVTFEKKGPPLKRSQTEIHGLVNDVLDDDGNIVDPGSQNSAAPAVGKTQSLAATSVMRRACSTRVMARVKAIEGKTLAPALKQLDASCRDAIRAHLIHQWGTGVEAAKRLDVNGNHLVSLQELAMQLEEASAEDRLVREAKVLFAKDPSGLLDVRSLFSEIDFASEPRLMSTRDFWGHWCRRSARGAAAGRGPKWQAVSTEDLFSQFVSATERLDQ</sequence>
<proteinExistence type="predicted"/>
<evidence type="ECO:0000313" key="2">
    <source>
        <dbReference type="EMBL" id="CAK0800998.1"/>
    </source>
</evidence>
<evidence type="ECO:0000256" key="1">
    <source>
        <dbReference type="SAM" id="MobiDB-lite"/>
    </source>
</evidence>
<dbReference type="EMBL" id="CAUYUJ010002490">
    <property type="protein sequence ID" value="CAK0800998.1"/>
    <property type="molecule type" value="Genomic_DNA"/>
</dbReference>